<accession>A0A9N7YPL2</accession>
<name>A0A9N7YPL2_PLEPL</name>
<dbReference type="AlphaFoldDB" id="A0A9N7YPL2"/>
<evidence type="ECO:0000313" key="2">
    <source>
        <dbReference type="EMBL" id="CAB1433203.1"/>
    </source>
</evidence>
<comment type="caution">
    <text evidence="2">The sequence shown here is derived from an EMBL/GenBank/DDBJ whole genome shotgun (WGS) entry which is preliminary data.</text>
</comment>
<feature type="region of interest" description="Disordered" evidence="1">
    <location>
        <begin position="1"/>
        <end position="62"/>
    </location>
</feature>
<proteinExistence type="predicted"/>
<dbReference type="EMBL" id="CADEAL010001535">
    <property type="protein sequence ID" value="CAB1433203.1"/>
    <property type="molecule type" value="Genomic_DNA"/>
</dbReference>
<evidence type="ECO:0000313" key="3">
    <source>
        <dbReference type="Proteomes" id="UP001153269"/>
    </source>
</evidence>
<dbReference type="Proteomes" id="UP001153269">
    <property type="component" value="Unassembled WGS sequence"/>
</dbReference>
<organism evidence="2 3">
    <name type="scientific">Pleuronectes platessa</name>
    <name type="common">European plaice</name>
    <dbReference type="NCBI Taxonomy" id="8262"/>
    <lineage>
        <taxon>Eukaryota</taxon>
        <taxon>Metazoa</taxon>
        <taxon>Chordata</taxon>
        <taxon>Craniata</taxon>
        <taxon>Vertebrata</taxon>
        <taxon>Euteleostomi</taxon>
        <taxon>Actinopterygii</taxon>
        <taxon>Neopterygii</taxon>
        <taxon>Teleostei</taxon>
        <taxon>Neoteleostei</taxon>
        <taxon>Acanthomorphata</taxon>
        <taxon>Carangaria</taxon>
        <taxon>Pleuronectiformes</taxon>
        <taxon>Pleuronectoidei</taxon>
        <taxon>Pleuronectidae</taxon>
        <taxon>Pleuronectes</taxon>
    </lineage>
</organism>
<protein>
    <submittedName>
        <fullName evidence="2">Uncharacterized protein</fullName>
    </submittedName>
</protein>
<evidence type="ECO:0000256" key="1">
    <source>
        <dbReference type="SAM" id="MobiDB-lite"/>
    </source>
</evidence>
<keyword evidence="3" id="KW-1185">Reference proteome</keyword>
<sequence length="78" mass="8284">MVIETGELQIARQRQPGGSGAASDRHTAAPWRTHRVRAAARLGHGEGEGPASTALTGTRTRAEGLPSYFDKIPASCRM</sequence>
<reference evidence="2" key="1">
    <citation type="submission" date="2020-03" db="EMBL/GenBank/DDBJ databases">
        <authorList>
            <person name="Weist P."/>
        </authorList>
    </citation>
    <scope>NUCLEOTIDE SEQUENCE</scope>
</reference>
<gene>
    <name evidence="2" type="ORF">PLEPLA_LOCUS21291</name>
</gene>